<reference evidence="2" key="1">
    <citation type="journal article" date="2020" name="G3 (Bethesda)">
        <title>High-Quality Assemblies for Three Invasive Social Wasps from the &lt;i&gt;Vespula&lt;/i&gt; Genus.</title>
        <authorList>
            <person name="Harrop T.W.R."/>
            <person name="Guhlin J."/>
            <person name="McLaughlin G.M."/>
            <person name="Permina E."/>
            <person name="Stockwell P."/>
            <person name="Gilligan J."/>
            <person name="Le Lec M.F."/>
            <person name="Gruber M.A.M."/>
            <person name="Quinn O."/>
            <person name="Lovegrove M."/>
            <person name="Duncan E.J."/>
            <person name="Remnant E.J."/>
            <person name="Van Eeckhoven J."/>
            <person name="Graham B."/>
            <person name="Knapp R.A."/>
            <person name="Langford K.W."/>
            <person name="Kronenberg Z."/>
            <person name="Press M.O."/>
            <person name="Eacker S.M."/>
            <person name="Wilson-Rankin E.E."/>
            <person name="Purcell J."/>
            <person name="Lester P.J."/>
            <person name="Dearden P.K."/>
        </authorList>
    </citation>
    <scope>NUCLEOTIDE SEQUENCE</scope>
    <source>
        <strain evidence="2">Marl-1</strain>
    </source>
</reference>
<dbReference type="AlphaFoldDB" id="A0A834MQE0"/>
<evidence type="ECO:0000313" key="2">
    <source>
        <dbReference type="EMBL" id="KAF7380900.1"/>
    </source>
</evidence>
<sequence length="142" mass="17045">MENNPKRKVKIQGIPSFNVQTLSVYSMALNKKKCYHIRLIIERNMIQHIKNCIETEARRVSKTIISTGQFYDFITILYTRGTYQTKSLKASYLWSKKRNPPFFSDTMPRNKFLSIFIFIRLYKKTQRSEHLHIDRFILIFET</sequence>
<organism evidence="2 3">
    <name type="scientific">Vespula vulgaris</name>
    <name type="common">Yellow jacket</name>
    <name type="synonym">Wasp</name>
    <dbReference type="NCBI Taxonomy" id="7454"/>
    <lineage>
        <taxon>Eukaryota</taxon>
        <taxon>Metazoa</taxon>
        <taxon>Ecdysozoa</taxon>
        <taxon>Arthropoda</taxon>
        <taxon>Hexapoda</taxon>
        <taxon>Insecta</taxon>
        <taxon>Pterygota</taxon>
        <taxon>Neoptera</taxon>
        <taxon>Endopterygota</taxon>
        <taxon>Hymenoptera</taxon>
        <taxon>Apocrita</taxon>
        <taxon>Aculeata</taxon>
        <taxon>Vespoidea</taxon>
        <taxon>Vespidae</taxon>
        <taxon>Vespinae</taxon>
        <taxon>Vespula</taxon>
    </lineage>
</organism>
<proteinExistence type="predicted"/>
<protein>
    <recommendedName>
        <fullName evidence="1">PiggyBac transposable element-derived protein domain-containing protein</fullName>
    </recommendedName>
</protein>
<name>A0A834MQE0_VESVU</name>
<dbReference type="EMBL" id="JACSEA010000021">
    <property type="protein sequence ID" value="KAF7380900.1"/>
    <property type="molecule type" value="Genomic_DNA"/>
</dbReference>
<accession>A0A834MQE0</accession>
<feature type="domain" description="PiggyBac transposable element-derived protein" evidence="1">
    <location>
        <begin position="39"/>
        <end position="129"/>
    </location>
</feature>
<dbReference type="Proteomes" id="UP000614350">
    <property type="component" value="Unassembled WGS sequence"/>
</dbReference>
<dbReference type="Pfam" id="PF13843">
    <property type="entry name" value="DDE_Tnp_1_7"/>
    <property type="match status" value="1"/>
</dbReference>
<evidence type="ECO:0000259" key="1">
    <source>
        <dbReference type="Pfam" id="PF13843"/>
    </source>
</evidence>
<comment type="caution">
    <text evidence="2">The sequence shown here is derived from an EMBL/GenBank/DDBJ whole genome shotgun (WGS) entry which is preliminary data.</text>
</comment>
<keyword evidence="3" id="KW-1185">Reference proteome</keyword>
<gene>
    <name evidence="2" type="ORF">HZH66_014276</name>
</gene>
<evidence type="ECO:0000313" key="3">
    <source>
        <dbReference type="Proteomes" id="UP000614350"/>
    </source>
</evidence>
<dbReference type="InterPro" id="IPR029526">
    <property type="entry name" value="PGBD"/>
</dbReference>